<accession>A0A0R1K7Q2</accession>
<dbReference type="AlphaFoldDB" id="A0A0R1K7Q2"/>
<reference evidence="1 2" key="1">
    <citation type="journal article" date="2015" name="Genome Announc.">
        <title>Expanding the biotechnology potential of lactobacilli through comparative genomics of 213 strains and associated genera.</title>
        <authorList>
            <person name="Sun Z."/>
            <person name="Harris H.M."/>
            <person name="McCann A."/>
            <person name="Guo C."/>
            <person name="Argimon S."/>
            <person name="Zhang W."/>
            <person name="Yang X."/>
            <person name="Jeffery I.B."/>
            <person name="Cooney J.C."/>
            <person name="Kagawa T.F."/>
            <person name="Liu W."/>
            <person name="Song Y."/>
            <person name="Salvetti E."/>
            <person name="Wrobel A."/>
            <person name="Rasinkangas P."/>
            <person name="Parkhill J."/>
            <person name="Rea M.C."/>
            <person name="O'Sullivan O."/>
            <person name="Ritari J."/>
            <person name="Douillard F.P."/>
            <person name="Paul Ross R."/>
            <person name="Yang R."/>
            <person name="Briner A.E."/>
            <person name="Felis G.E."/>
            <person name="de Vos W.M."/>
            <person name="Barrangou R."/>
            <person name="Klaenhammer T.R."/>
            <person name="Caufield P.W."/>
            <person name="Cui Y."/>
            <person name="Zhang H."/>
            <person name="O'Toole P.W."/>
        </authorList>
    </citation>
    <scope>NUCLEOTIDE SEQUENCE [LARGE SCALE GENOMIC DNA]</scope>
    <source>
        <strain evidence="1 2">DSM 19682</strain>
    </source>
</reference>
<dbReference type="PATRIC" id="fig|1423775.4.peg.610"/>
<dbReference type="EMBL" id="AZDZ01000014">
    <property type="protein sequence ID" value="KRK79468.1"/>
    <property type="molecule type" value="Genomic_DNA"/>
</dbReference>
<evidence type="ECO:0000313" key="2">
    <source>
        <dbReference type="Proteomes" id="UP000051248"/>
    </source>
</evidence>
<comment type="caution">
    <text evidence="1">The sequence shown here is derived from an EMBL/GenBank/DDBJ whole genome shotgun (WGS) entry which is preliminary data.</text>
</comment>
<proteinExistence type="predicted"/>
<gene>
    <name evidence="1" type="ORF">FD03_GL000598</name>
</gene>
<protein>
    <submittedName>
        <fullName evidence="1">Uncharacterized protein</fullName>
    </submittedName>
</protein>
<organism evidence="1 2">
    <name type="scientific">Companilactobacillus nodensis DSM 19682 = JCM 14932 = NBRC 107160</name>
    <dbReference type="NCBI Taxonomy" id="1423775"/>
    <lineage>
        <taxon>Bacteria</taxon>
        <taxon>Bacillati</taxon>
        <taxon>Bacillota</taxon>
        <taxon>Bacilli</taxon>
        <taxon>Lactobacillales</taxon>
        <taxon>Lactobacillaceae</taxon>
        <taxon>Companilactobacillus</taxon>
    </lineage>
</organism>
<dbReference type="STRING" id="1423775.FD03_GL000598"/>
<keyword evidence="2" id="KW-1185">Reference proteome</keyword>
<name>A0A0R1K7Q2_9LACO</name>
<sequence>MLTSVPLEVENLTLDDLIQATSDYMTAWTKRVVDNETSYSLKFMKFVEYENQFRCLERRTHDQAHAGRKSFANSREFNYSLNRTWTQPLALVDGKIKVLGTWHKAFMYEQPRYADSDGNVVRAYHFTDTKFDPVIEKECGITRVEKNDDSFDCYLGDQLLLGDEFIVSKDGTRFFAYSRKDMHEKYPYREWMMSGGFV</sequence>
<dbReference type="Proteomes" id="UP000051248">
    <property type="component" value="Unassembled WGS sequence"/>
</dbReference>
<evidence type="ECO:0000313" key="1">
    <source>
        <dbReference type="EMBL" id="KRK79468.1"/>
    </source>
</evidence>